<proteinExistence type="predicted"/>
<evidence type="ECO:0000313" key="2">
    <source>
        <dbReference type="EMBL" id="GJD58180.1"/>
    </source>
</evidence>
<reference evidence="2" key="2">
    <citation type="journal article" date="2021" name="Front. Microbiol.">
        <title>Comprehensive Comparative Genomics and Phenotyping of Methylobacterium Species.</title>
        <authorList>
            <person name="Alessa O."/>
            <person name="Ogura Y."/>
            <person name="Fujitani Y."/>
            <person name="Takami H."/>
            <person name="Hayashi T."/>
            <person name="Sahin N."/>
            <person name="Tani A."/>
        </authorList>
    </citation>
    <scope>NUCLEOTIDE SEQUENCE</scope>
    <source>
        <strain evidence="2">DSM 22415</strain>
    </source>
</reference>
<feature type="signal peptide" evidence="1">
    <location>
        <begin position="1"/>
        <end position="35"/>
    </location>
</feature>
<accession>A0A564FW57</accession>
<evidence type="ECO:0000313" key="3">
    <source>
        <dbReference type="EMBL" id="VUF12242.1"/>
    </source>
</evidence>
<dbReference type="AlphaFoldDB" id="A0A564FW57"/>
<feature type="chain" id="PRO_5022073098" description="CoxB-like protein" evidence="1">
    <location>
        <begin position="36"/>
        <end position="299"/>
    </location>
</feature>
<organism evidence="3 4">
    <name type="scientific">Methylobacterium dankookense</name>
    <dbReference type="NCBI Taxonomy" id="560405"/>
    <lineage>
        <taxon>Bacteria</taxon>
        <taxon>Pseudomonadati</taxon>
        <taxon>Pseudomonadota</taxon>
        <taxon>Alphaproteobacteria</taxon>
        <taxon>Hyphomicrobiales</taxon>
        <taxon>Methylobacteriaceae</taxon>
        <taxon>Methylobacterium</taxon>
    </lineage>
</organism>
<dbReference type="RefSeq" id="WP_144763181.1">
    <property type="nucleotide sequence ID" value="NZ_BPQI01000135.1"/>
</dbReference>
<dbReference type="OrthoDB" id="7343674at2"/>
<dbReference type="EMBL" id="CABFVH010000008">
    <property type="protein sequence ID" value="VUF12242.1"/>
    <property type="molecule type" value="Genomic_DNA"/>
</dbReference>
<name>A0A564FW57_9HYPH</name>
<keyword evidence="1" id="KW-0732">Signal</keyword>
<reference evidence="3 4" key="1">
    <citation type="submission" date="2019-06" db="EMBL/GenBank/DDBJ databases">
        <authorList>
            <person name="Rodrigo-Torres L."/>
            <person name="Arahal R. D."/>
            <person name="Lucena T."/>
        </authorList>
    </citation>
    <scope>NUCLEOTIDE SEQUENCE [LARGE SCALE GENOMIC DNA]</scope>
    <source>
        <strain evidence="3 4">SW08-7</strain>
    </source>
</reference>
<evidence type="ECO:0000313" key="4">
    <source>
        <dbReference type="Proteomes" id="UP000401717"/>
    </source>
</evidence>
<reference evidence="2" key="3">
    <citation type="submission" date="2021-08" db="EMBL/GenBank/DDBJ databases">
        <authorList>
            <person name="Tani A."/>
            <person name="Ola A."/>
            <person name="Ogura Y."/>
            <person name="Katsura K."/>
            <person name="Hayashi T."/>
        </authorList>
    </citation>
    <scope>NUCLEOTIDE SEQUENCE</scope>
    <source>
        <strain evidence="2">DSM 22415</strain>
    </source>
</reference>
<dbReference type="EMBL" id="BPQI01000135">
    <property type="protein sequence ID" value="GJD58180.1"/>
    <property type="molecule type" value="Genomic_DNA"/>
</dbReference>
<dbReference type="Proteomes" id="UP001055303">
    <property type="component" value="Unassembled WGS sequence"/>
</dbReference>
<evidence type="ECO:0008006" key="6">
    <source>
        <dbReference type="Google" id="ProtNLM"/>
    </source>
</evidence>
<gene>
    <name evidence="2" type="ORF">IFDJLNFL_4096</name>
    <name evidence="3" type="ORF">MTDSW087_01931</name>
</gene>
<evidence type="ECO:0000256" key="1">
    <source>
        <dbReference type="SAM" id="SignalP"/>
    </source>
</evidence>
<dbReference type="Proteomes" id="UP000401717">
    <property type="component" value="Unassembled WGS sequence"/>
</dbReference>
<protein>
    <recommendedName>
        <fullName evidence="6">CoxB-like protein</fullName>
    </recommendedName>
</protein>
<keyword evidence="5" id="KW-1185">Reference proteome</keyword>
<evidence type="ECO:0000313" key="5">
    <source>
        <dbReference type="Proteomes" id="UP001055303"/>
    </source>
</evidence>
<sequence length="299" mass="31894">MRRFSARISARITASVTARITTALAAVLAAGPALAGSAAQPGQTIGLPTGAQLPVGLYFVNLSSFGVRETAPLSSESNVNLPTLALSTPWTVLGARLHLFFTQPVAASSVRGAPYQSGIGQQLLAGQLAWDLGGDVGVSYLFGGYLPIDTRFLTQEASLSHRFAVSYTGQGYNLTANLLYGTFLSERSPFGVLYPDYLNLDITATKKFGKWEIGPVAFGSLDLPVNVAGYRRQGQIAVGALVGYNFGPVTLQGYVTRDVVERTYGGAETRGWLRAIVPLYQDKGEAEPDRALVTRRQAE</sequence>